<dbReference type="EMBL" id="MN739154">
    <property type="protein sequence ID" value="QHS90891.1"/>
    <property type="molecule type" value="Genomic_DNA"/>
</dbReference>
<dbReference type="InterPro" id="IPR016024">
    <property type="entry name" value="ARM-type_fold"/>
</dbReference>
<evidence type="ECO:0008006" key="3">
    <source>
        <dbReference type="Google" id="ProtNLM"/>
    </source>
</evidence>
<evidence type="ECO:0000256" key="1">
    <source>
        <dbReference type="SAM" id="MobiDB-lite"/>
    </source>
</evidence>
<accession>A0A6C0BGN5</accession>
<feature type="compositionally biased region" description="Acidic residues" evidence="1">
    <location>
        <begin position="175"/>
        <end position="219"/>
    </location>
</feature>
<proteinExistence type="predicted"/>
<reference evidence="2" key="1">
    <citation type="journal article" date="2020" name="Nature">
        <title>Giant virus diversity and host interactions through global metagenomics.</title>
        <authorList>
            <person name="Schulz F."/>
            <person name="Roux S."/>
            <person name="Paez-Espino D."/>
            <person name="Jungbluth S."/>
            <person name="Walsh D.A."/>
            <person name="Denef V.J."/>
            <person name="McMahon K.D."/>
            <person name="Konstantinidis K.T."/>
            <person name="Eloe-Fadrosh E.A."/>
            <person name="Kyrpides N.C."/>
            <person name="Woyke T."/>
        </authorList>
    </citation>
    <scope>NUCLEOTIDE SEQUENCE</scope>
    <source>
        <strain evidence="2">GVMAG-M-3300013004-44</strain>
    </source>
</reference>
<organism evidence="2">
    <name type="scientific">viral metagenome</name>
    <dbReference type="NCBI Taxonomy" id="1070528"/>
    <lineage>
        <taxon>unclassified sequences</taxon>
        <taxon>metagenomes</taxon>
        <taxon>organismal metagenomes</taxon>
    </lineage>
</organism>
<sequence>MESVAFFEKKLSLTPQEFNEVKSNSMDDILLKKAKETMENKCSEQGFILPGSIVLHSRSMGYFEAARFTGDAVYYVKLEGKVIYPVDGIRVTGDVIRKNQMGLYVNYLNAIRIQVPRDLHLGNEKFDNVQVGDTVQVELKRSKFAINDLYILSSGIFIDIIDSSALIDNITGVDKEDEKEDEKEDDDEEDEDEEDDDEDDDEDEDQEEEDEDQEKEDEN</sequence>
<name>A0A6C0BGN5_9ZZZZ</name>
<dbReference type="SUPFAM" id="SSF48371">
    <property type="entry name" value="ARM repeat"/>
    <property type="match status" value="1"/>
</dbReference>
<dbReference type="AlphaFoldDB" id="A0A6C0BGN5"/>
<feature type="region of interest" description="Disordered" evidence="1">
    <location>
        <begin position="172"/>
        <end position="219"/>
    </location>
</feature>
<evidence type="ECO:0000313" key="2">
    <source>
        <dbReference type="EMBL" id="QHS90891.1"/>
    </source>
</evidence>
<protein>
    <recommendedName>
        <fullName evidence="3">S1 motif domain-containing protein</fullName>
    </recommendedName>
</protein>